<comment type="similarity">
    <text evidence="2">Belongs to the GtrA family.</text>
</comment>
<dbReference type="Pfam" id="PF04138">
    <property type="entry name" value="GtrA_DPMS_TM"/>
    <property type="match status" value="1"/>
</dbReference>
<dbReference type="PANTHER" id="PTHR38459:SF1">
    <property type="entry name" value="PROPHAGE BACTOPRENOL-LINKED GLUCOSE TRANSLOCASE HOMOLOG"/>
    <property type="match status" value="1"/>
</dbReference>
<name>A0A1B1YDE2_THEST</name>
<dbReference type="AlphaFoldDB" id="A0A1B1YDE2"/>
<evidence type="ECO:0000259" key="7">
    <source>
        <dbReference type="Pfam" id="PF04138"/>
    </source>
</evidence>
<evidence type="ECO:0000313" key="9">
    <source>
        <dbReference type="Proteomes" id="UP000092971"/>
    </source>
</evidence>
<dbReference type="RefSeq" id="WP_054632806.1">
    <property type="nucleotide sequence ID" value="NZ_CP014672.1"/>
</dbReference>
<evidence type="ECO:0000256" key="4">
    <source>
        <dbReference type="ARBA" id="ARBA00022989"/>
    </source>
</evidence>
<gene>
    <name evidence="8" type="ORF">CSTERTH_06875</name>
</gene>
<evidence type="ECO:0000313" key="8">
    <source>
        <dbReference type="EMBL" id="ANW98768.1"/>
    </source>
</evidence>
<protein>
    <recommendedName>
        <fullName evidence="7">GtrA/DPMS transmembrane domain-containing protein</fullName>
    </recommendedName>
</protein>
<keyword evidence="4 6" id="KW-1133">Transmembrane helix</keyword>
<dbReference type="GO" id="GO:0005886">
    <property type="term" value="C:plasma membrane"/>
    <property type="evidence" value="ECO:0007669"/>
    <property type="project" value="TreeGrafter"/>
</dbReference>
<dbReference type="PANTHER" id="PTHR38459">
    <property type="entry name" value="PROPHAGE BACTOPRENOL-LINKED GLUCOSE TRANSLOCASE HOMOLOG"/>
    <property type="match status" value="1"/>
</dbReference>
<feature type="transmembrane region" description="Helical" evidence="6">
    <location>
        <begin position="87"/>
        <end position="113"/>
    </location>
</feature>
<dbReference type="OrthoDB" id="2086620at2"/>
<evidence type="ECO:0000256" key="2">
    <source>
        <dbReference type="ARBA" id="ARBA00009399"/>
    </source>
</evidence>
<accession>A0A1B1YDE2</accession>
<feature type="transmembrane region" description="Helical" evidence="6">
    <location>
        <begin position="125"/>
        <end position="144"/>
    </location>
</feature>
<dbReference type="EMBL" id="CP014672">
    <property type="protein sequence ID" value="ANW98768.1"/>
    <property type="molecule type" value="Genomic_DNA"/>
</dbReference>
<proteinExistence type="inferred from homology"/>
<dbReference type="InterPro" id="IPR007267">
    <property type="entry name" value="GtrA_DPMS_TM"/>
</dbReference>
<feature type="transmembrane region" description="Helical" evidence="6">
    <location>
        <begin position="54"/>
        <end position="75"/>
    </location>
</feature>
<evidence type="ECO:0000256" key="3">
    <source>
        <dbReference type="ARBA" id="ARBA00022692"/>
    </source>
</evidence>
<organism evidence="8 9">
    <name type="scientific">Thermoclostridium stercorarium subsp. thermolacticum DSM 2910</name>
    <dbReference type="NCBI Taxonomy" id="1121336"/>
    <lineage>
        <taxon>Bacteria</taxon>
        <taxon>Bacillati</taxon>
        <taxon>Bacillota</taxon>
        <taxon>Clostridia</taxon>
        <taxon>Eubacteriales</taxon>
        <taxon>Oscillospiraceae</taxon>
        <taxon>Thermoclostridium</taxon>
    </lineage>
</organism>
<comment type="subcellular location">
    <subcellularLocation>
        <location evidence="1">Membrane</location>
        <topology evidence="1">Multi-pass membrane protein</topology>
    </subcellularLocation>
</comment>
<keyword evidence="3 6" id="KW-0812">Transmembrane</keyword>
<keyword evidence="5 6" id="KW-0472">Membrane</keyword>
<evidence type="ECO:0000256" key="1">
    <source>
        <dbReference type="ARBA" id="ARBA00004141"/>
    </source>
</evidence>
<dbReference type="InterPro" id="IPR051401">
    <property type="entry name" value="GtrA_CellWall_Glycosyl"/>
</dbReference>
<feature type="transmembrane region" description="Helical" evidence="6">
    <location>
        <begin position="27"/>
        <end position="48"/>
    </location>
</feature>
<evidence type="ECO:0000256" key="6">
    <source>
        <dbReference type="SAM" id="Phobius"/>
    </source>
</evidence>
<feature type="domain" description="GtrA/DPMS transmembrane" evidence="7">
    <location>
        <begin position="26"/>
        <end position="148"/>
    </location>
</feature>
<evidence type="ECO:0000256" key="5">
    <source>
        <dbReference type="ARBA" id="ARBA00023136"/>
    </source>
</evidence>
<reference evidence="8 9" key="1">
    <citation type="submission" date="2016-02" db="EMBL/GenBank/DDBJ databases">
        <title>Comparison of Clostridium stercorarium subspecies using comparative genomics and transcriptomics.</title>
        <authorList>
            <person name="Schellenberg J."/>
            <person name="Thallinger G."/>
            <person name="Levin D.B."/>
            <person name="Zhang X."/>
            <person name="Alvare G."/>
            <person name="Fristensky B."/>
            <person name="Sparling R."/>
        </authorList>
    </citation>
    <scope>NUCLEOTIDE SEQUENCE [LARGE SCALE GENOMIC DNA]</scope>
    <source>
        <strain evidence="8 9">DSM 2910</strain>
    </source>
</reference>
<dbReference type="GO" id="GO:0000271">
    <property type="term" value="P:polysaccharide biosynthetic process"/>
    <property type="evidence" value="ECO:0007669"/>
    <property type="project" value="InterPro"/>
</dbReference>
<sequence length="151" mass="18016">MSGIRMIKEKITNEFLTPEFIGKFTRYIIVGVSTFTIEYVLFLVFRKILPVPDVVANIIVYTFIFWFNFILNKFFTFKSRKNFKKQLLSYGLLFLFNMVVGNVLLFMAITQLLKGLFPDTPWIPYYLPKIVIMIFIVSWNFILYNKVIYKE</sequence>
<dbReference type="Proteomes" id="UP000092971">
    <property type="component" value="Chromosome"/>
</dbReference>